<reference evidence="1" key="1">
    <citation type="submission" date="2021-06" db="EMBL/GenBank/DDBJ databases">
        <authorList>
            <person name="Hodson N. C."/>
            <person name="Mongue J. A."/>
            <person name="Jaron S. K."/>
        </authorList>
    </citation>
    <scope>NUCLEOTIDE SEQUENCE</scope>
</reference>
<gene>
    <name evidence="1" type="ORF">AFUS01_LOCUS25128</name>
</gene>
<dbReference type="Proteomes" id="UP000708208">
    <property type="component" value="Unassembled WGS sequence"/>
</dbReference>
<organism evidence="1 2">
    <name type="scientific">Allacma fusca</name>
    <dbReference type="NCBI Taxonomy" id="39272"/>
    <lineage>
        <taxon>Eukaryota</taxon>
        <taxon>Metazoa</taxon>
        <taxon>Ecdysozoa</taxon>
        <taxon>Arthropoda</taxon>
        <taxon>Hexapoda</taxon>
        <taxon>Collembola</taxon>
        <taxon>Symphypleona</taxon>
        <taxon>Sminthuridae</taxon>
        <taxon>Allacma</taxon>
    </lineage>
</organism>
<dbReference type="AlphaFoldDB" id="A0A8J2KK21"/>
<sequence>YVYNVSSVSGLSTDASSAVNLFLTSQIRNSHFRRQE</sequence>
<proteinExistence type="predicted"/>
<dbReference type="EMBL" id="CAJVCH010320527">
    <property type="protein sequence ID" value="CAG7786564.1"/>
    <property type="molecule type" value="Genomic_DNA"/>
</dbReference>
<accession>A0A8J2KK21</accession>
<protein>
    <submittedName>
        <fullName evidence="1">Uncharacterized protein</fullName>
    </submittedName>
</protein>
<comment type="caution">
    <text evidence="1">The sequence shown here is derived from an EMBL/GenBank/DDBJ whole genome shotgun (WGS) entry which is preliminary data.</text>
</comment>
<name>A0A8J2KK21_9HEXA</name>
<keyword evidence="2" id="KW-1185">Reference proteome</keyword>
<evidence type="ECO:0000313" key="2">
    <source>
        <dbReference type="Proteomes" id="UP000708208"/>
    </source>
</evidence>
<evidence type="ECO:0000313" key="1">
    <source>
        <dbReference type="EMBL" id="CAG7786564.1"/>
    </source>
</evidence>
<feature type="non-terminal residue" evidence="1">
    <location>
        <position position="1"/>
    </location>
</feature>